<evidence type="ECO:0000313" key="3">
    <source>
        <dbReference type="EMBL" id="TVT19219.1"/>
    </source>
</evidence>
<feature type="transmembrane region" description="Helical" evidence="1">
    <location>
        <begin position="133"/>
        <end position="156"/>
    </location>
</feature>
<keyword evidence="1" id="KW-1133">Transmembrane helix</keyword>
<feature type="transmembrane region" description="Helical" evidence="1">
    <location>
        <begin position="12"/>
        <end position="32"/>
    </location>
</feature>
<dbReference type="SUPFAM" id="SSF56524">
    <property type="entry name" value="Oxidoreductase molybdopterin-binding domain"/>
    <property type="match status" value="1"/>
</dbReference>
<dbReference type="Proteomes" id="UP000318578">
    <property type="component" value="Unassembled WGS sequence"/>
</dbReference>
<dbReference type="InterPro" id="IPR008335">
    <property type="entry name" value="Mopterin_OxRdtase_euk"/>
</dbReference>
<proteinExistence type="predicted"/>
<dbReference type="Gene3D" id="3.90.420.10">
    <property type="entry name" value="Oxidoreductase, molybdopterin-binding domain"/>
    <property type="match status" value="1"/>
</dbReference>
<dbReference type="InterPro" id="IPR036374">
    <property type="entry name" value="OxRdtase_Mopterin-bd_sf"/>
</dbReference>
<organism evidence="3 4">
    <name type="scientific">Amycolatopsis acidiphila</name>
    <dbReference type="NCBI Taxonomy" id="715473"/>
    <lineage>
        <taxon>Bacteria</taxon>
        <taxon>Bacillati</taxon>
        <taxon>Actinomycetota</taxon>
        <taxon>Actinomycetes</taxon>
        <taxon>Pseudonocardiales</taxon>
        <taxon>Pseudonocardiaceae</taxon>
        <taxon>Amycolatopsis</taxon>
    </lineage>
</organism>
<dbReference type="GO" id="GO:0016491">
    <property type="term" value="F:oxidoreductase activity"/>
    <property type="evidence" value="ECO:0007669"/>
    <property type="project" value="InterPro"/>
</dbReference>
<dbReference type="PANTHER" id="PTHR43032:SF2">
    <property type="entry name" value="BLL0505 PROTEIN"/>
    <property type="match status" value="1"/>
</dbReference>
<dbReference type="EMBL" id="VJZA01000050">
    <property type="protein sequence ID" value="TVT19219.1"/>
    <property type="molecule type" value="Genomic_DNA"/>
</dbReference>
<feature type="domain" description="Oxidoreductase molybdopterin-binding" evidence="2">
    <location>
        <begin position="265"/>
        <end position="393"/>
    </location>
</feature>
<dbReference type="PROSITE" id="PS51257">
    <property type="entry name" value="PROKAR_LIPOPROTEIN"/>
    <property type="match status" value="1"/>
</dbReference>
<dbReference type="OrthoDB" id="5241952at2"/>
<evidence type="ECO:0000259" key="2">
    <source>
        <dbReference type="Pfam" id="PF00174"/>
    </source>
</evidence>
<gene>
    <name evidence="3" type="ORF">FNH06_25155</name>
</gene>
<evidence type="ECO:0000256" key="1">
    <source>
        <dbReference type="SAM" id="Phobius"/>
    </source>
</evidence>
<feature type="transmembrane region" description="Helical" evidence="1">
    <location>
        <begin position="107"/>
        <end position="127"/>
    </location>
</feature>
<comment type="caution">
    <text evidence="3">The sequence shown here is derived from an EMBL/GenBank/DDBJ whole genome shotgun (WGS) entry which is preliminary data.</text>
</comment>
<keyword evidence="1" id="KW-0472">Membrane</keyword>
<keyword evidence="1" id="KW-0812">Transmembrane</keyword>
<dbReference type="AlphaFoldDB" id="A0A558A4M6"/>
<evidence type="ECO:0000313" key="4">
    <source>
        <dbReference type="Proteomes" id="UP000318578"/>
    </source>
</evidence>
<dbReference type="Pfam" id="PF00174">
    <property type="entry name" value="Oxidored_molyb"/>
    <property type="match status" value="1"/>
</dbReference>
<reference evidence="3 4" key="1">
    <citation type="submission" date="2019-07" db="EMBL/GenBank/DDBJ databases">
        <title>New species of Amycolatopsis and Streptomyces.</title>
        <authorList>
            <person name="Duangmal K."/>
            <person name="Teo W.F.A."/>
            <person name="Lipun K."/>
        </authorList>
    </citation>
    <scope>NUCLEOTIDE SEQUENCE [LARGE SCALE GENOMIC DNA]</scope>
    <source>
        <strain evidence="3 4">JCM 30562</strain>
    </source>
</reference>
<sequence>MRGPWLTSVFGAVLLACLPLVIITGLLDYVAYGPGQGIPGAVGLLHLPGFDWPTRPSWLFRLTQGLHVGLGLLLVPVVLAKLWSVIPKLFAWPPVKSLAQILERVSLLLLVGSILFEIATGLLNIQYDYVFGFSFYTGHYIGAWVFIASFVAHVSLKLPTMVRALRSRSLRKELATPLAETVPEPPDQFGLVAPEPAAPTVSRRGALGLVGGGVLLVGVLTAGQTIGGPLRDAAVLLPRGRQPGEGANRYPINRTAVAARVTQPGEEWRLALNGSREFSRADLLALPQHTARLPIACVEGWSTVQTWTGVRLRDLAAMAGVPGPASAFVDSADPGPFGRAMLTGDQATDPDALLALRVNGAELSLDHGFPARVIVPALPGVHCTKWVRSIEFRRA</sequence>
<protein>
    <submittedName>
        <fullName evidence="3">Molybdopterin-dependent oxidoreductase</fullName>
    </submittedName>
</protein>
<dbReference type="PRINTS" id="PR00407">
    <property type="entry name" value="EUMOPTERIN"/>
</dbReference>
<dbReference type="CDD" id="cd00321">
    <property type="entry name" value="SO_family_Moco"/>
    <property type="match status" value="1"/>
</dbReference>
<dbReference type="PANTHER" id="PTHR43032">
    <property type="entry name" value="PROTEIN-METHIONINE-SULFOXIDE REDUCTASE"/>
    <property type="match status" value="1"/>
</dbReference>
<keyword evidence="4" id="KW-1185">Reference proteome</keyword>
<accession>A0A558A4M6</accession>
<feature type="transmembrane region" description="Helical" evidence="1">
    <location>
        <begin position="66"/>
        <end position="86"/>
    </location>
</feature>
<dbReference type="InterPro" id="IPR000572">
    <property type="entry name" value="OxRdtase_Mopterin-bd_dom"/>
</dbReference>
<name>A0A558A4M6_9PSEU</name>